<evidence type="ECO:0000313" key="1">
    <source>
        <dbReference type="EMBL" id="NIK90479.1"/>
    </source>
</evidence>
<proteinExistence type="predicted"/>
<organism evidence="1 2">
    <name type="scientific">Rhizomicrobium palustre</name>
    <dbReference type="NCBI Taxonomy" id="189966"/>
    <lineage>
        <taxon>Bacteria</taxon>
        <taxon>Pseudomonadati</taxon>
        <taxon>Pseudomonadota</taxon>
        <taxon>Alphaproteobacteria</taxon>
        <taxon>Micropepsales</taxon>
        <taxon>Micropepsaceae</taxon>
        <taxon>Rhizomicrobium</taxon>
    </lineage>
</organism>
<name>A0A846N4N0_9PROT</name>
<protein>
    <submittedName>
        <fullName evidence="1">Uncharacterized protein</fullName>
    </submittedName>
</protein>
<dbReference type="EMBL" id="JAASRM010000001">
    <property type="protein sequence ID" value="NIK90479.1"/>
    <property type="molecule type" value="Genomic_DNA"/>
</dbReference>
<comment type="caution">
    <text evidence="1">The sequence shown here is derived from an EMBL/GenBank/DDBJ whole genome shotgun (WGS) entry which is preliminary data.</text>
</comment>
<accession>A0A846N4N0</accession>
<sequence length="36" mass="4041">MWGRKPGSVGSITLQAVFSFFLLRREFAKKLVAVEA</sequence>
<keyword evidence="2" id="KW-1185">Reference proteome</keyword>
<evidence type="ECO:0000313" key="2">
    <source>
        <dbReference type="Proteomes" id="UP000570514"/>
    </source>
</evidence>
<dbReference type="Proteomes" id="UP000570514">
    <property type="component" value="Unassembled WGS sequence"/>
</dbReference>
<gene>
    <name evidence="1" type="ORF">FHS83_003797</name>
</gene>
<dbReference type="AlphaFoldDB" id="A0A846N4N0"/>
<reference evidence="1 2" key="1">
    <citation type="submission" date="2020-03" db="EMBL/GenBank/DDBJ databases">
        <title>Genomic Encyclopedia of Type Strains, Phase IV (KMG-IV): sequencing the most valuable type-strain genomes for metagenomic binning, comparative biology and taxonomic classification.</title>
        <authorList>
            <person name="Goeker M."/>
        </authorList>
    </citation>
    <scope>NUCLEOTIDE SEQUENCE [LARGE SCALE GENOMIC DNA]</scope>
    <source>
        <strain evidence="1 2">DSM 19867</strain>
    </source>
</reference>